<dbReference type="SUPFAM" id="SSF56935">
    <property type="entry name" value="Porins"/>
    <property type="match status" value="1"/>
</dbReference>
<dbReference type="NCBIfam" id="TIGR04056">
    <property type="entry name" value="OMP_RagA_SusC"/>
    <property type="match status" value="1"/>
</dbReference>
<dbReference type="Pfam" id="PF00593">
    <property type="entry name" value="TonB_dep_Rec_b-barrel"/>
    <property type="match status" value="1"/>
</dbReference>
<keyword evidence="5 9" id="KW-0798">TonB box</keyword>
<evidence type="ECO:0000256" key="4">
    <source>
        <dbReference type="ARBA" id="ARBA00022692"/>
    </source>
</evidence>
<keyword evidence="7 8" id="KW-0998">Cell outer membrane</keyword>
<dbReference type="Gene3D" id="2.40.170.20">
    <property type="entry name" value="TonB-dependent receptor, beta-barrel domain"/>
    <property type="match status" value="1"/>
</dbReference>
<evidence type="ECO:0000256" key="1">
    <source>
        <dbReference type="ARBA" id="ARBA00004571"/>
    </source>
</evidence>
<dbReference type="Gene3D" id="2.60.40.1120">
    <property type="entry name" value="Carboxypeptidase-like, regulatory domain"/>
    <property type="match status" value="1"/>
</dbReference>
<comment type="similarity">
    <text evidence="8 9">Belongs to the TonB-dependent receptor family.</text>
</comment>
<protein>
    <submittedName>
        <fullName evidence="13">TonB-linked outer membrane protein, SusC/RagA family</fullName>
    </submittedName>
</protein>
<keyword evidence="3 8" id="KW-1134">Transmembrane beta strand</keyword>
<dbReference type="GO" id="GO:0009279">
    <property type="term" value="C:cell outer membrane"/>
    <property type="evidence" value="ECO:0007669"/>
    <property type="project" value="UniProtKB-SubCell"/>
</dbReference>
<keyword evidence="6 8" id="KW-0472">Membrane</keyword>
<dbReference type="Gene3D" id="2.170.130.10">
    <property type="entry name" value="TonB-dependent receptor, plug domain"/>
    <property type="match status" value="1"/>
</dbReference>
<evidence type="ECO:0000256" key="10">
    <source>
        <dbReference type="SAM" id="SignalP"/>
    </source>
</evidence>
<dbReference type="PROSITE" id="PS52016">
    <property type="entry name" value="TONB_DEPENDENT_REC_3"/>
    <property type="match status" value="1"/>
</dbReference>
<sequence>MRPKANLLRKQHLRWWVFALLLVSSLSLRANRPQANIQEATISIKMINKPIVELLNTVEEQTTFYTSYTNKTVEGITITGNYANIKLLDLLKVVSGETGLEFKVRGNNILIFKGVRDKELFEVAIPEPEQIGSYLKHTNYPVQIKLESLFGNDPISGTVHGEDGFPLIGATIRIKGSTKGLIVDNDGAFNIKTPSSDFPVTLVVSYIGYKTKEVIVEAPENLEIVLELDAQQLEDAIVVGYGSIEKSDIVGSVASVDINKATATPTTNVSEMIRGRAPGVRVSLNDARPGGTSNILIRGKVSLVGNDPLIIVDGVPYDNINNVSPDDIKSIEVLKDASSQAIYGARAANGVILITTKRGDEGALKVNYHGYISKQKFAHNFDLFTADEFIQLRREAQRTGNNDEYLADETIFEEFELEAIQNRNFVDWEDLVMEEPFMTSHTLSLSGGGENTKVYTGFNYFSQDGVIPTSGFERASLRLNVDQKISERVSLSANVNYQSGRQDVESQGLNFITLSPLAKPYDENGNVVKNPLGPSSILVSPLWMIQESTHDVNTDVIDINLVGNWQINDKLSYTLNTYRRNRNSFTGIYQTSEHPNADADNGRGFLRNSQFTDFLVENIIDYKTTLSHNQTLDVTLLQSINERDYAMSSFEKRDFQNDELKYNGSAATLLNEQRDVWSRKLVSFMGRVRYNLMDKYLLTVTARRDGSSVFAENNKWAFFPAVAVAWKMHEEPFLAQSDLISQAKLRVSYGATGNEGIAPGGTLGTTTYYPYTFGGTTSSGSLTNGQLPNPDLKWETTYTQNYGLDWELWNGKVSGSIEYYNSTTKDLLLNRTVPGTTGFEFTRYNIGEVNNQGFEGQLNANVLTTPDFNWSVGAVFSRNKNKIVDLIGKDENGEPIDFRSEGLFVGQPIDVINQKIFDGIWQEGDNIAESAQPDAMPGDIRVVDIDGDGDIDGDDNLPVAIEPKWTGSLNTTVSWKGFTLFADIYIVEGATRSNNFLNGNTAGGLQGNKNGIAVDYYLPESPSNNYPRPRPGTPSNLFALAVQDASYVRLRSVVLSYDLPPQVLNNIGFNNAQIYFSGTNLVTWTDYLSWSPEINPGDFPDARSYTIGIKLGL</sequence>
<dbReference type="InterPro" id="IPR008969">
    <property type="entry name" value="CarboxyPept-like_regulatory"/>
</dbReference>
<dbReference type="Pfam" id="PF13715">
    <property type="entry name" value="CarbopepD_reg_2"/>
    <property type="match status" value="1"/>
</dbReference>
<evidence type="ECO:0000313" key="14">
    <source>
        <dbReference type="Proteomes" id="UP000199437"/>
    </source>
</evidence>
<dbReference type="InterPro" id="IPR000531">
    <property type="entry name" value="Beta-barrel_TonB"/>
</dbReference>
<evidence type="ECO:0000256" key="7">
    <source>
        <dbReference type="ARBA" id="ARBA00023237"/>
    </source>
</evidence>
<evidence type="ECO:0000256" key="2">
    <source>
        <dbReference type="ARBA" id="ARBA00022448"/>
    </source>
</evidence>
<dbReference type="InterPro" id="IPR037066">
    <property type="entry name" value="Plug_dom_sf"/>
</dbReference>
<dbReference type="Proteomes" id="UP000199437">
    <property type="component" value="Unassembled WGS sequence"/>
</dbReference>
<keyword evidence="14" id="KW-1185">Reference proteome</keyword>
<dbReference type="EMBL" id="FOIR01000002">
    <property type="protein sequence ID" value="SEW20746.1"/>
    <property type="molecule type" value="Genomic_DNA"/>
</dbReference>
<dbReference type="InterPro" id="IPR023997">
    <property type="entry name" value="TonB-dep_OMP_SusC/RagA_CS"/>
</dbReference>
<evidence type="ECO:0000256" key="8">
    <source>
        <dbReference type="PROSITE-ProRule" id="PRU01360"/>
    </source>
</evidence>
<feature type="domain" description="TonB-dependent receptor-like beta-barrel" evidence="11">
    <location>
        <begin position="544"/>
        <end position="1081"/>
    </location>
</feature>
<evidence type="ECO:0000259" key="11">
    <source>
        <dbReference type="Pfam" id="PF00593"/>
    </source>
</evidence>
<proteinExistence type="inferred from homology"/>
<dbReference type="NCBIfam" id="TIGR04057">
    <property type="entry name" value="SusC_RagA_signa"/>
    <property type="match status" value="1"/>
</dbReference>
<evidence type="ECO:0000259" key="12">
    <source>
        <dbReference type="Pfam" id="PF07715"/>
    </source>
</evidence>
<dbReference type="InterPro" id="IPR023996">
    <property type="entry name" value="TonB-dep_OMP_SusC/RagA"/>
</dbReference>
<evidence type="ECO:0000256" key="6">
    <source>
        <dbReference type="ARBA" id="ARBA00023136"/>
    </source>
</evidence>
<dbReference type="InterPro" id="IPR012910">
    <property type="entry name" value="Plug_dom"/>
</dbReference>
<evidence type="ECO:0000256" key="3">
    <source>
        <dbReference type="ARBA" id="ARBA00022452"/>
    </source>
</evidence>
<dbReference type="SUPFAM" id="SSF49464">
    <property type="entry name" value="Carboxypeptidase regulatory domain-like"/>
    <property type="match status" value="1"/>
</dbReference>
<evidence type="ECO:0000256" key="9">
    <source>
        <dbReference type="RuleBase" id="RU003357"/>
    </source>
</evidence>
<keyword evidence="10" id="KW-0732">Signal</keyword>
<comment type="subcellular location">
    <subcellularLocation>
        <location evidence="1 8">Cell outer membrane</location>
        <topology evidence="1 8">Multi-pass membrane protein</topology>
    </subcellularLocation>
</comment>
<evidence type="ECO:0000313" key="13">
    <source>
        <dbReference type="EMBL" id="SEW20746.1"/>
    </source>
</evidence>
<name>A0A1I0Q1B3_9BACT</name>
<dbReference type="STRING" id="1267423.SAMN05216290_1921"/>
<organism evidence="13 14">
    <name type="scientific">Roseivirga pacifica</name>
    <dbReference type="NCBI Taxonomy" id="1267423"/>
    <lineage>
        <taxon>Bacteria</taxon>
        <taxon>Pseudomonadati</taxon>
        <taxon>Bacteroidota</taxon>
        <taxon>Cytophagia</taxon>
        <taxon>Cytophagales</taxon>
        <taxon>Roseivirgaceae</taxon>
        <taxon>Roseivirga</taxon>
    </lineage>
</organism>
<gene>
    <name evidence="13" type="ORF">SAMN05216290_1921</name>
</gene>
<dbReference type="InterPro" id="IPR039426">
    <property type="entry name" value="TonB-dep_rcpt-like"/>
</dbReference>
<reference evidence="14" key="1">
    <citation type="submission" date="2016-10" db="EMBL/GenBank/DDBJ databases">
        <authorList>
            <person name="Varghese N."/>
            <person name="Submissions S."/>
        </authorList>
    </citation>
    <scope>NUCLEOTIDE SEQUENCE [LARGE SCALE GENOMIC DNA]</scope>
    <source>
        <strain evidence="14">CGMCC 1.12402</strain>
    </source>
</reference>
<evidence type="ECO:0000256" key="5">
    <source>
        <dbReference type="ARBA" id="ARBA00023077"/>
    </source>
</evidence>
<feature type="signal peptide" evidence="10">
    <location>
        <begin position="1"/>
        <end position="30"/>
    </location>
</feature>
<feature type="chain" id="PRO_5011492244" evidence="10">
    <location>
        <begin position="31"/>
        <end position="1113"/>
    </location>
</feature>
<feature type="domain" description="TonB-dependent receptor plug" evidence="12">
    <location>
        <begin position="246"/>
        <end position="351"/>
    </location>
</feature>
<accession>A0A1I0Q1B3</accession>
<dbReference type="Pfam" id="PF07715">
    <property type="entry name" value="Plug"/>
    <property type="match status" value="1"/>
</dbReference>
<dbReference type="AlphaFoldDB" id="A0A1I0Q1B3"/>
<keyword evidence="2 8" id="KW-0813">Transport</keyword>
<keyword evidence="4 8" id="KW-0812">Transmembrane</keyword>
<dbReference type="InterPro" id="IPR036942">
    <property type="entry name" value="Beta-barrel_TonB_sf"/>
</dbReference>